<protein>
    <submittedName>
        <fullName evidence="1">Uncharacterized protein</fullName>
    </submittedName>
</protein>
<dbReference type="EMBL" id="BK015041">
    <property type="protein sequence ID" value="DAD88530.1"/>
    <property type="molecule type" value="Genomic_DNA"/>
</dbReference>
<reference evidence="1" key="1">
    <citation type="journal article" date="2021" name="Proc. Natl. Acad. Sci. U.S.A.">
        <title>A Catalog of Tens of Thousands of Viruses from Human Metagenomes Reveals Hidden Associations with Chronic Diseases.</title>
        <authorList>
            <person name="Tisza M.J."/>
            <person name="Buck C.B."/>
        </authorList>
    </citation>
    <scope>NUCLEOTIDE SEQUENCE</scope>
    <source>
        <strain evidence="1">Cttxo15</strain>
    </source>
</reference>
<name>A0A8S5N2M6_9CAUD</name>
<proteinExistence type="predicted"/>
<sequence length="43" mass="5029">MRPCPRNTSQIQPQQRFLLSHEDSVLYQDRDSHTDVASLCLQN</sequence>
<accession>A0A8S5N2M6</accession>
<evidence type="ECO:0000313" key="1">
    <source>
        <dbReference type="EMBL" id="DAD88530.1"/>
    </source>
</evidence>
<organism evidence="1">
    <name type="scientific">Podoviridae sp. cttxo15</name>
    <dbReference type="NCBI Taxonomy" id="2826584"/>
    <lineage>
        <taxon>Viruses</taxon>
        <taxon>Duplodnaviria</taxon>
        <taxon>Heunggongvirae</taxon>
        <taxon>Uroviricota</taxon>
        <taxon>Caudoviricetes</taxon>
    </lineage>
</organism>